<accession>B9LZ33</accession>
<dbReference type="Proteomes" id="UP000007721">
    <property type="component" value="Chromosome"/>
</dbReference>
<feature type="compositionally biased region" description="Basic and acidic residues" evidence="1">
    <location>
        <begin position="103"/>
        <end position="112"/>
    </location>
</feature>
<evidence type="ECO:0000256" key="1">
    <source>
        <dbReference type="SAM" id="MobiDB-lite"/>
    </source>
</evidence>
<dbReference type="eggNOG" id="COG2718">
    <property type="taxonomic scope" value="Bacteria"/>
</dbReference>
<dbReference type="OrthoDB" id="9788289at2"/>
<evidence type="ECO:0000313" key="3">
    <source>
        <dbReference type="Proteomes" id="UP000007721"/>
    </source>
</evidence>
<feature type="region of interest" description="Disordered" evidence="1">
    <location>
        <begin position="79"/>
        <end position="129"/>
    </location>
</feature>
<keyword evidence="3" id="KW-1185">Reference proteome</keyword>
<dbReference type="STRING" id="316067.Geob_0396"/>
<dbReference type="InterPro" id="IPR006698">
    <property type="entry name" value="UPF0229"/>
</dbReference>
<gene>
    <name evidence="2" type="ordered locus">Geob_0396</name>
</gene>
<dbReference type="PANTHER" id="PTHR30510:SF2">
    <property type="entry name" value="UPF0229 PROTEIN YEAH"/>
    <property type="match status" value="1"/>
</dbReference>
<dbReference type="HOGENOM" id="CLU_603770_0_0_7"/>
<sequence>MPDFAPDKNPFASLELPTAEGTYTTRIRSIHELLERDKMREKDGFPRKIRIGKLVKPTRGGKEKFVVIPTTVEEKFYHDRVPSPTDEENATGGTGKEEEGDILGERPVRPEEGAGEGEAGQGEGESHELESTAYDLGKILTETFELPNLKEKGKKSSLTRYTYDLTDRNRGFGQLLDKKATMRKILETNISLGNVPNVTDIDTTRFLISPKDKIYRILSRDIDYESQALVFFIRDYSGSMEGKATELVVSQHVMIYCWLLYQFARQVESRFILHDNEAREVPDFESYYRLRVAGGTKVASAYRLVNEIVEKESLAKDYNIYIFHGTDGDDWDTEGVEAIPEIKQMLTYTNRMGITIAEHAYAAGRHSEVEQYLTTSGLLKERADVLRLDVLDEEAEEPRLIEGIKKLIS</sequence>
<evidence type="ECO:0000313" key="2">
    <source>
        <dbReference type="EMBL" id="ACM18765.1"/>
    </source>
</evidence>
<protein>
    <submittedName>
        <fullName evidence="2">VWFA superfamily protein</fullName>
    </submittedName>
</protein>
<dbReference type="InterPro" id="IPR036465">
    <property type="entry name" value="vWFA_dom_sf"/>
</dbReference>
<dbReference type="KEGG" id="geo:Geob_0396"/>
<organism evidence="2 3">
    <name type="scientific">Geotalea daltonii (strain DSM 22248 / JCM 15807 / FRC-32)</name>
    <name type="common">Geobacter daltonii</name>
    <dbReference type="NCBI Taxonomy" id="316067"/>
    <lineage>
        <taxon>Bacteria</taxon>
        <taxon>Pseudomonadati</taxon>
        <taxon>Thermodesulfobacteriota</taxon>
        <taxon>Desulfuromonadia</taxon>
        <taxon>Geobacterales</taxon>
        <taxon>Geobacteraceae</taxon>
        <taxon>Geotalea</taxon>
    </lineage>
</organism>
<dbReference type="RefSeq" id="WP_012645494.1">
    <property type="nucleotide sequence ID" value="NC_011979.1"/>
</dbReference>
<proteinExistence type="predicted"/>
<dbReference type="NCBIfam" id="NF003712">
    <property type="entry name" value="PRK05325.2-4"/>
    <property type="match status" value="1"/>
</dbReference>
<dbReference type="AlphaFoldDB" id="B9LZ33"/>
<dbReference type="EMBL" id="CP001390">
    <property type="protein sequence ID" value="ACM18765.1"/>
    <property type="molecule type" value="Genomic_DNA"/>
</dbReference>
<reference evidence="2 3" key="1">
    <citation type="submission" date="2009-01" db="EMBL/GenBank/DDBJ databases">
        <title>Complete sequence of Geobacter sp. FRC-32.</title>
        <authorList>
            <consortium name="US DOE Joint Genome Institute"/>
            <person name="Lucas S."/>
            <person name="Copeland A."/>
            <person name="Lapidus A."/>
            <person name="Glavina del Rio T."/>
            <person name="Dalin E."/>
            <person name="Tice H."/>
            <person name="Bruce D."/>
            <person name="Goodwin L."/>
            <person name="Pitluck S."/>
            <person name="Saunders E."/>
            <person name="Brettin T."/>
            <person name="Detter J.C."/>
            <person name="Han C."/>
            <person name="Larimer F."/>
            <person name="Land M."/>
            <person name="Hauser L."/>
            <person name="Kyrpides N."/>
            <person name="Ovchinnikova G."/>
            <person name="Kostka J."/>
            <person name="Richardson P."/>
        </authorList>
    </citation>
    <scope>NUCLEOTIDE SEQUENCE [LARGE SCALE GENOMIC DNA]</scope>
    <source>
        <strain evidence="3">DSM 22248 / JCM 15807 / FRC-32</strain>
    </source>
</reference>
<dbReference type="PANTHER" id="PTHR30510">
    <property type="entry name" value="UPF0229 PROTEIN YEAH"/>
    <property type="match status" value="1"/>
</dbReference>
<name>B9LZ33_GEODF</name>
<dbReference type="SUPFAM" id="SSF53300">
    <property type="entry name" value="vWA-like"/>
    <property type="match status" value="1"/>
</dbReference>
<dbReference type="Pfam" id="PF04285">
    <property type="entry name" value="DUF444"/>
    <property type="match status" value="2"/>
</dbReference>